<dbReference type="RefSeq" id="WP_073357284.1">
    <property type="nucleotide sequence ID" value="NZ_BBXL01000002.1"/>
</dbReference>
<reference evidence="4" key="1">
    <citation type="submission" date="2016-11" db="EMBL/GenBank/DDBJ databases">
        <authorList>
            <person name="Varghese N."/>
            <person name="Submissions S."/>
        </authorList>
    </citation>
    <scope>NUCLEOTIDE SEQUENCE [LARGE SCALE GENOMIC DNA]</scope>
    <source>
        <strain evidence="4">DSM 27370</strain>
    </source>
</reference>
<dbReference type="InterPro" id="IPR000326">
    <property type="entry name" value="PAP2/HPO"/>
</dbReference>
<evidence type="ECO:0000313" key="3">
    <source>
        <dbReference type="EMBL" id="SHE75313.1"/>
    </source>
</evidence>
<dbReference type="SUPFAM" id="SSF48317">
    <property type="entry name" value="Acid phosphatase/Vanadium-dependent haloperoxidase"/>
    <property type="match status" value="1"/>
</dbReference>
<feature type="transmembrane region" description="Helical" evidence="1">
    <location>
        <begin position="232"/>
        <end position="252"/>
    </location>
</feature>
<name>A0A1M4W2G4_9BACT</name>
<feature type="transmembrane region" description="Helical" evidence="1">
    <location>
        <begin position="258"/>
        <end position="279"/>
    </location>
</feature>
<evidence type="ECO:0000259" key="2">
    <source>
        <dbReference type="SMART" id="SM00014"/>
    </source>
</evidence>
<keyword evidence="4" id="KW-1185">Reference proteome</keyword>
<dbReference type="Proteomes" id="UP000184480">
    <property type="component" value="Unassembled WGS sequence"/>
</dbReference>
<evidence type="ECO:0000313" key="4">
    <source>
        <dbReference type="Proteomes" id="UP000184480"/>
    </source>
</evidence>
<sequence>METKKDINKLIIDNYSNLKPSLFFLPVFLLIAIVFFLYNENALSSDAYIKIQTKTFFFINYYLGQDPDLQFNLTQLGDDLIFLSLLSILIMYAPKIWESLISSLLLSLVFSCLLKKIFAVPRPAAVFDHSSFVIVGKALSGHTSLPSGHSITIFAILTILLFALMPSKSGYRILWSFFVILTGSVLVFTRVGIGAHYPLDVIIGGIIGYLLGLAGIFISRKYKIWTWINDKRYYPIFILLFLICSIALIGRIMAENLVIYYLSLVSLMISLYKTITIYVKK</sequence>
<protein>
    <submittedName>
        <fullName evidence="3">PAP2 superfamily protein</fullName>
    </submittedName>
</protein>
<dbReference type="OrthoDB" id="9801622at2"/>
<feature type="transmembrane region" description="Helical" evidence="1">
    <location>
        <begin position="201"/>
        <end position="220"/>
    </location>
</feature>
<dbReference type="STRING" id="1346286.SAMN05444362_102103"/>
<keyword evidence="1" id="KW-0812">Transmembrane</keyword>
<feature type="transmembrane region" description="Helical" evidence="1">
    <location>
        <begin position="80"/>
        <end position="97"/>
    </location>
</feature>
<dbReference type="PANTHER" id="PTHR14969">
    <property type="entry name" value="SPHINGOSINE-1-PHOSPHATE PHOSPHOHYDROLASE"/>
    <property type="match status" value="1"/>
</dbReference>
<feature type="transmembrane region" description="Helical" evidence="1">
    <location>
        <begin position="21"/>
        <end position="38"/>
    </location>
</feature>
<feature type="transmembrane region" description="Helical" evidence="1">
    <location>
        <begin position="147"/>
        <end position="166"/>
    </location>
</feature>
<feature type="transmembrane region" description="Helical" evidence="1">
    <location>
        <begin position="104"/>
        <end position="127"/>
    </location>
</feature>
<feature type="transmembrane region" description="Helical" evidence="1">
    <location>
        <begin position="173"/>
        <end position="195"/>
    </location>
</feature>
<dbReference type="AlphaFoldDB" id="A0A1M4W2G4"/>
<dbReference type="Pfam" id="PF01569">
    <property type="entry name" value="PAP2"/>
    <property type="match status" value="1"/>
</dbReference>
<dbReference type="EMBL" id="FQUC01000002">
    <property type="protein sequence ID" value="SHE75313.1"/>
    <property type="molecule type" value="Genomic_DNA"/>
</dbReference>
<dbReference type="CDD" id="cd01610">
    <property type="entry name" value="PAP2_like"/>
    <property type="match status" value="1"/>
</dbReference>
<keyword evidence="1" id="KW-1133">Transmembrane helix</keyword>
<proteinExistence type="predicted"/>
<gene>
    <name evidence="3" type="ORF">SAMN05444362_102103</name>
</gene>
<keyword evidence="1" id="KW-0472">Membrane</keyword>
<accession>A0A1M4W2G4</accession>
<evidence type="ECO:0000256" key="1">
    <source>
        <dbReference type="SAM" id="Phobius"/>
    </source>
</evidence>
<feature type="domain" description="Phosphatidic acid phosphatase type 2/haloperoxidase" evidence="2">
    <location>
        <begin position="100"/>
        <end position="216"/>
    </location>
</feature>
<organism evidence="3 4">
    <name type="scientific">Dysgonomonas macrotermitis</name>
    <dbReference type="NCBI Taxonomy" id="1346286"/>
    <lineage>
        <taxon>Bacteria</taxon>
        <taxon>Pseudomonadati</taxon>
        <taxon>Bacteroidota</taxon>
        <taxon>Bacteroidia</taxon>
        <taxon>Bacteroidales</taxon>
        <taxon>Dysgonomonadaceae</taxon>
        <taxon>Dysgonomonas</taxon>
    </lineage>
</organism>
<dbReference type="SMART" id="SM00014">
    <property type="entry name" value="acidPPc"/>
    <property type="match status" value="1"/>
</dbReference>
<dbReference type="Gene3D" id="1.20.144.10">
    <property type="entry name" value="Phosphatidic acid phosphatase type 2/haloperoxidase"/>
    <property type="match status" value="1"/>
</dbReference>
<dbReference type="PANTHER" id="PTHR14969:SF13">
    <property type="entry name" value="AT30094P"/>
    <property type="match status" value="1"/>
</dbReference>
<dbReference type="InterPro" id="IPR036938">
    <property type="entry name" value="PAP2/HPO_sf"/>
</dbReference>